<dbReference type="Pfam" id="PF11392">
    <property type="entry name" value="AllH"/>
    <property type="match status" value="1"/>
</dbReference>
<name>A0ABT4YV46_9VIBR</name>
<comment type="caution">
    <text evidence="1">The sequence shown here is derived from an EMBL/GenBank/DDBJ whole genome shotgun (WGS) entry which is preliminary data.</text>
</comment>
<dbReference type="RefSeq" id="WP_272139172.1">
    <property type="nucleotide sequence ID" value="NZ_JAQLOI010000003.1"/>
</dbReference>
<sequence>MVVALSKGYLCPSKSLNGKVHSVFSRSVNIITDCKETPWISLLDISLPATPTAFQYSLSASVDLRAHLYRNDPVFIRGGVIRFPSFLSLSINTLTATNWKRAPILKKFSHCNVINNLRTAEKELLNFVSKNKKTPINSIDEYLQLLHIKVPNCIHDNPELLITNIGKGEGLTPSGDDFLIGVLAVLSGLKQCIPETDIIFKRLQVASILLSTTTDISAHYLELALAQHFSEPVQWLVYRLFNVTKEADIQVCMSININIGASSGADTAAGIIYCINKLLPI</sequence>
<organism evidence="1 2">
    <name type="scientific">Vibrio algarum</name>
    <dbReference type="NCBI Taxonomy" id="3020714"/>
    <lineage>
        <taxon>Bacteria</taxon>
        <taxon>Pseudomonadati</taxon>
        <taxon>Pseudomonadota</taxon>
        <taxon>Gammaproteobacteria</taxon>
        <taxon>Vibrionales</taxon>
        <taxon>Vibrionaceae</taxon>
        <taxon>Vibrio</taxon>
    </lineage>
</organism>
<proteinExistence type="predicted"/>
<reference evidence="1 2" key="1">
    <citation type="submission" date="2023-01" db="EMBL/GenBank/DDBJ databases">
        <title>Vibrio sp. KJ40-1 sp.nov, isolated from marine algae.</title>
        <authorList>
            <person name="Butt M."/>
            <person name="Kim J.M.J."/>
            <person name="Jeon C.O.C."/>
        </authorList>
    </citation>
    <scope>NUCLEOTIDE SEQUENCE [LARGE SCALE GENOMIC DNA]</scope>
    <source>
        <strain evidence="1 2">KJ40-1</strain>
    </source>
</reference>
<evidence type="ECO:0000313" key="2">
    <source>
        <dbReference type="Proteomes" id="UP001210678"/>
    </source>
</evidence>
<accession>A0ABT4YV46</accession>
<evidence type="ECO:0000313" key="1">
    <source>
        <dbReference type="EMBL" id="MDB1125449.1"/>
    </source>
</evidence>
<protein>
    <submittedName>
        <fullName evidence="1">DUF2877 domain-containing protein</fullName>
    </submittedName>
</protein>
<keyword evidence="2" id="KW-1185">Reference proteome</keyword>
<dbReference type="Proteomes" id="UP001210678">
    <property type="component" value="Unassembled WGS sequence"/>
</dbReference>
<dbReference type="EMBL" id="JAQLOI010000003">
    <property type="protein sequence ID" value="MDB1125449.1"/>
    <property type="molecule type" value="Genomic_DNA"/>
</dbReference>
<dbReference type="InterPro" id="IPR021530">
    <property type="entry name" value="AllH-like"/>
</dbReference>
<gene>
    <name evidence="1" type="ORF">PGX00_18035</name>
</gene>